<dbReference type="InterPro" id="IPR047134">
    <property type="entry name" value="RNF4"/>
</dbReference>
<keyword evidence="1" id="KW-0479">Metal-binding</keyword>
<accession>A0A2T4AQ75</accession>
<dbReference type="GO" id="GO:0008270">
    <property type="term" value="F:zinc ion binding"/>
    <property type="evidence" value="ECO:0007669"/>
    <property type="project" value="UniProtKB-KW"/>
</dbReference>
<evidence type="ECO:0000256" key="3">
    <source>
        <dbReference type="ARBA" id="ARBA00022833"/>
    </source>
</evidence>
<dbReference type="SUPFAM" id="SSF57850">
    <property type="entry name" value="RING/U-box"/>
    <property type="match status" value="1"/>
</dbReference>
<proteinExistence type="predicted"/>
<dbReference type="GeneID" id="36622697"/>
<dbReference type="RefSeq" id="XP_024778888.1">
    <property type="nucleotide sequence ID" value="XM_024914132.1"/>
</dbReference>
<dbReference type="EMBL" id="KZ679676">
    <property type="protein sequence ID" value="PTB59211.1"/>
    <property type="molecule type" value="Genomic_DNA"/>
</dbReference>
<dbReference type="InterPro" id="IPR027370">
    <property type="entry name" value="Znf-RING_euk"/>
</dbReference>
<evidence type="ECO:0000256" key="5">
    <source>
        <dbReference type="SAM" id="MobiDB-lite"/>
    </source>
</evidence>
<keyword evidence="3" id="KW-0862">Zinc</keyword>
<dbReference type="SMART" id="SM00184">
    <property type="entry name" value="RING"/>
    <property type="match status" value="1"/>
</dbReference>
<gene>
    <name evidence="7" type="ORF">M431DRAFT_296583</name>
</gene>
<evidence type="ECO:0000256" key="1">
    <source>
        <dbReference type="ARBA" id="ARBA00022723"/>
    </source>
</evidence>
<sequence>MPSDQPEPSRPRRIRISVASSARRIRSVSQQSASPRLSARHFIVSSSSSSSNASISPTLSSRSSITSRTTSPTKTTLQELSPARAEDNGTWYWPTVREYINNGGHEAGLARIQVRCPICRDELPVRGVEPSKKVLRQKEGVVIGCGHIFCRQCLTEWFRQQRTCPACRESMECQECEAQARWVAIPKDNDDLGELPPTKSERPHKELPSMCVRCEARRWWIFDVDHGRHGLPSRGVIDSDFQRLMNHMMERLEKQNMAMGMDEMERELLVLFNEHFMRLLEKREQYISEYAHDPSNAMNHAWG</sequence>
<dbReference type="STRING" id="983964.A0A2T4AQ75"/>
<dbReference type="Pfam" id="PF13445">
    <property type="entry name" value="zf-RING_UBOX"/>
    <property type="match status" value="1"/>
</dbReference>
<dbReference type="PANTHER" id="PTHR23041">
    <property type="entry name" value="RING FINGER DOMAIN-CONTAINING"/>
    <property type="match status" value="1"/>
</dbReference>
<reference evidence="7 8" key="1">
    <citation type="submission" date="2016-07" db="EMBL/GenBank/DDBJ databases">
        <title>Multiple horizontal gene transfer events from other fungi enriched the ability of initially mycotrophic Trichoderma (Ascomycota) to feed on dead plant biomass.</title>
        <authorList>
            <consortium name="DOE Joint Genome Institute"/>
            <person name="Aerts A."/>
            <person name="Atanasova L."/>
            <person name="Chenthamara K."/>
            <person name="Zhang J."/>
            <person name="Grujic M."/>
            <person name="Henrissat B."/>
            <person name="Kuo A."/>
            <person name="Salamov A."/>
            <person name="Lipzen A."/>
            <person name="Labutti K."/>
            <person name="Barry K."/>
            <person name="Miao Y."/>
            <person name="Rahimi M.J."/>
            <person name="Shen Q."/>
            <person name="Grigoriev I.V."/>
            <person name="Kubicek C.P."/>
            <person name="Druzhinina I.S."/>
        </authorList>
    </citation>
    <scope>NUCLEOTIDE SEQUENCE [LARGE SCALE GENOMIC DNA]</scope>
    <source>
        <strain evidence="7 8">CBS 226.95</strain>
    </source>
</reference>
<evidence type="ECO:0000256" key="4">
    <source>
        <dbReference type="PROSITE-ProRule" id="PRU00175"/>
    </source>
</evidence>
<dbReference type="AlphaFoldDB" id="A0A2T4AQ75"/>
<dbReference type="InterPro" id="IPR001841">
    <property type="entry name" value="Znf_RING"/>
</dbReference>
<feature type="region of interest" description="Disordered" evidence="5">
    <location>
        <begin position="1"/>
        <end position="82"/>
    </location>
</feature>
<feature type="domain" description="RING-type" evidence="6">
    <location>
        <begin position="116"/>
        <end position="168"/>
    </location>
</feature>
<dbReference type="InterPro" id="IPR017907">
    <property type="entry name" value="Znf_RING_CS"/>
</dbReference>
<name>A0A2T4AQ75_TRIHA</name>
<dbReference type="PROSITE" id="PS00518">
    <property type="entry name" value="ZF_RING_1"/>
    <property type="match status" value="1"/>
</dbReference>
<dbReference type="Gene3D" id="3.30.40.10">
    <property type="entry name" value="Zinc/RING finger domain, C3HC4 (zinc finger)"/>
    <property type="match status" value="1"/>
</dbReference>
<keyword evidence="8" id="KW-1185">Reference proteome</keyword>
<dbReference type="Proteomes" id="UP000241690">
    <property type="component" value="Unassembled WGS sequence"/>
</dbReference>
<evidence type="ECO:0000313" key="7">
    <source>
        <dbReference type="EMBL" id="PTB59211.1"/>
    </source>
</evidence>
<organism evidence="7 8">
    <name type="scientific">Trichoderma harzianum CBS 226.95</name>
    <dbReference type="NCBI Taxonomy" id="983964"/>
    <lineage>
        <taxon>Eukaryota</taxon>
        <taxon>Fungi</taxon>
        <taxon>Dikarya</taxon>
        <taxon>Ascomycota</taxon>
        <taxon>Pezizomycotina</taxon>
        <taxon>Sordariomycetes</taxon>
        <taxon>Hypocreomycetidae</taxon>
        <taxon>Hypocreales</taxon>
        <taxon>Hypocreaceae</taxon>
        <taxon>Trichoderma</taxon>
    </lineage>
</organism>
<evidence type="ECO:0000259" key="6">
    <source>
        <dbReference type="PROSITE" id="PS50089"/>
    </source>
</evidence>
<dbReference type="InterPro" id="IPR013083">
    <property type="entry name" value="Znf_RING/FYVE/PHD"/>
</dbReference>
<evidence type="ECO:0000313" key="8">
    <source>
        <dbReference type="Proteomes" id="UP000241690"/>
    </source>
</evidence>
<feature type="compositionally biased region" description="Low complexity" evidence="5">
    <location>
        <begin position="45"/>
        <end position="77"/>
    </location>
</feature>
<feature type="compositionally biased region" description="Low complexity" evidence="5">
    <location>
        <begin position="16"/>
        <end position="34"/>
    </location>
</feature>
<evidence type="ECO:0000256" key="2">
    <source>
        <dbReference type="ARBA" id="ARBA00022771"/>
    </source>
</evidence>
<keyword evidence="2 4" id="KW-0863">Zinc-finger</keyword>
<dbReference type="PANTHER" id="PTHR23041:SF78">
    <property type="entry name" value="E3 UBIQUITIN-PROTEIN LIGASE RNF4"/>
    <property type="match status" value="1"/>
</dbReference>
<dbReference type="PROSITE" id="PS50089">
    <property type="entry name" value="ZF_RING_2"/>
    <property type="match status" value="1"/>
</dbReference>
<protein>
    <recommendedName>
        <fullName evidence="6">RING-type domain-containing protein</fullName>
    </recommendedName>
</protein>